<dbReference type="InterPro" id="IPR050185">
    <property type="entry name" value="Ub_carboxyl-term_hydrolase"/>
</dbReference>
<sequence>MATTLSDSPRTRGTQDILLMDQSESEVSHNLDAIETRLGNNKETVVGESEETYDFEEGRIFPSSPTEAEFGDSPSDRAEEMAIEDACDINWEEDANFSAPCETDLAVIPLPSSTNYDEIHVPPAAESPNFNADLEYLFSADQNGDLLNPSPPGVCGLCNLGNTCFMNSGLQCLLNTPTMVQFFMKQISEDTANPDSLATHFTNLFHKVWSGKYSKVKPTEFHQSLGVHHSQFKDYRQHDCQEFLALVLGSLHELLNTASSKSHVSDLSADPMTPHSTCEEDRDSSGARTVMQENTDHDSGSQVALSIAGLRYEASSSSHSSESSIGASQIRMRPLPEDVQPFKSLHAGSSILWEAMDSISEGAADASAADMEAESPAEESTSQAVDNSGSNIISDNALKKDSKSVRKIEKSKLEKNEVASLNNVPQCFRGYEDILKDAKTSNVNVLVTEQGANNEIVFDSDKFPKYESTRRRDALENPNLTEFHNFDGKTISVKRIKETNKLHDTTENSKDFLTLETFYNSNNKRFKLEESLEKEKNFRMEFERKLCDGGGQLDQDGARNGEFSGATSMSSPINLDDDLQADKQWEKHLGHNQSVIVDSFQGQFKSTVVCSECRYVSSTYEPFMYLSVPLPHAMEQQICITFVPANSNPPTKFLLTLNKQDKIVKIKEHLRKVMKVNVTMSLELAEVLHHHIARILDENLFIRYLGISDPHRSIYAFEIPDETSETPSGKEGVEISLTGEPLDLTPEQMSPSHSSAQSGSITVKLNNVETRRGSRLNESEPKSSISSTINNNLKESEGPSWDPVEAPMIGPVFYGPHLEGHQGEGDTWPSGDRCRPMDLTSADKDDWKSCAICLEEVEKGLKNHKGCSCFLCDSCIERSVKHYNEGEESGLMKCPVCNDLVDPKKVFLLADGNTELRSSVRMLKIPVLFRLDTDGEGNSNEKCQKLFGHPHLIKVANRLKGSELYEIVGKLIPYSNCYSIALVDGQGYHCSRCMYTAHCKGCKVSEETEISLQTGDNLAVLFTSLVVEIPAIEHPSLKDFRNQEQLSIYDCLDAFSESETLDEHNPWYCPTCQRNQCATKTLSVWRYPDFLIVYLKRFVFHEYTSVKLDDKVSFPLTGLNLVPPSRIQQGTSRPYNLYACVNHFGGASAGHYTAYAKNPQSGDWHLFNDETVTAQKPQEEDFCNAYVLFYQKQGTVLPNFPSFLYGRCNLSAPRTLQSLPSLKLHANDAKLQKINSLLRSKNIPNSFLADATSKPNIDQLILDLDSSVEQDMWHENTTKSSAS</sequence>
<feature type="region of interest" description="Disordered" evidence="6">
    <location>
        <begin position="742"/>
        <end position="801"/>
    </location>
</feature>
<feature type="compositionally biased region" description="Polar residues" evidence="6">
    <location>
        <begin position="381"/>
        <end position="394"/>
    </location>
</feature>
<evidence type="ECO:0000256" key="6">
    <source>
        <dbReference type="SAM" id="MobiDB-lite"/>
    </source>
</evidence>
<feature type="domain" description="RING-type" evidence="7">
    <location>
        <begin position="850"/>
        <end position="898"/>
    </location>
</feature>
<dbReference type="PANTHER" id="PTHR21646:SF35">
    <property type="match status" value="1"/>
</dbReference>
<dbReference type="InterPro" id="IPR028889">
    <property type="entry name" value="USP"/>
</dbReference>
<dbReference type="SUPFAM" id="SSF57850">
    <property type="entry name" value="RING/U-box"/>
    <property type="match status" value="1"/>
</dbReference>
<dbReference type="InterPro" id="IPR001841">
    <property type="entry name" value="Znf_RING"/>
</dbReference>
<dbReference type="InterPro" id="IPR001394">
    <property type="entry name" value="Peptidase_C19_UCH"/>
</dbReference>
<proteinExistence type="predicted"/>
<feature type="region of interest" description="Disordered" evidence="6">
    <location>
        <begin position="363"/>
        <end position="395"/>
    </location>
</feature>
<evidence type="ECO:0000259" key="7">
    <source>
        <dbReference type="PROSITE" id="PS50089"/>
    </source>
</evidence>
<dbReference type="CDD" id="cd02674">
    <property type="entry name" value="Peptidase_C19R"/>
    <property type="match status" value="1"/>
</dbReference>
<name>A0ABR1ART5_POLSC</name>
<feature type="region of interest" description="Disordered" evidence="6">
    <location>
        <begin position="262"/>
        <end position="302"/>
    </location>
</feature>
<keyword evidence="3 5" id="KW-0863">Zinc-finger</keyword>
<dbReference type="PROSITE" id="PS00972">
    <property type="entry name" value="USP_1"/>
    <property type="match status" value="1"/>
</dbReference>
<dbReference type="Gene3D" id="3.90.70.10">
    <property type="entry name" value="Cysteine proteinases"/>
    <property type="match status" value="3"/>
</dbReference>
<dbReference type="SUPFAM" id="SSF54001">
    <property type="entry name" value="Cysteine proteinases"/>
    <property type="match status" value="1"/>
</dbReference>
<evidence type="ECO:0000256" key="2">
    <source>
        <dbReference type="ARBA" id="ARBA00012759"/>
    </source>
</evidence>
<evidence type="ECO:0000313" key="10">
    <source>
        <dbReference type="Proteomes" id="UP001359485"/>
    </source>
</evidence>
<feature type="region of interest" description="Disordered" evidence="6">
    <location>
        <begin position="550"/>
        <end position="571"/>
    </location>
</feature>
<keyword evidence="10" id="KW-1185">Reference proteome</keyword>
<feature type="domain" description="USP" evidence="8">
    <location>
        <begin position="155"/>
        <end position="1193"/>
    </location>
</feature>
<dbReference type="PROSITE" id="PS50089">
    <property type="entry name" value="ZF_RING_2"/>
    <property type="match status" value="1"/>
</dbReference>
<protein>
    <recommendedName>
        <fullName evidence="2">ubiquitinyl hydrolase 1</fullName>
        <ecNumber evidence="2">3.4.19.12</ecNumber>
    </recommendedName>
</protein>
<evidence type="ECO:0000313" key="9">
    <source>
        <dbReference type="EMBL" id="KAK6626655.1"/>
    </source>
</evidence>
<gene>
    <name evidence="9" type="ORF">RUM44_009131</name>
</gene>
<dbReference type="InterPro" id="IPR013083">
    <property type="entry name" value="Znf_RING/FYVE/PHD"/>
</dbReference>
<feature type="region of interest" description="Disordered" evidence="6">
    <location>
        <begin position="1"/>
        <end position="24"/>
    </location>
</feature>
<dbReference type="Gene3D" id="3.30.40.10">
    <property type="entry name" value="Zinc/RING finger domain, C3HC4 (zinc finger)"/>
    <property type="match status" value="1"/>
</dbReference>
<reference evidence="9 10" key="1">
    <citation type="submission" date="2023-09" db="EMBL/GenBank/DDBJ databases">
        <title>Genomes of two closely related lineages of the louse Polyplax serrata with different host specificities.</title>
        <authorList>
            <person name="Martinu J."/>
            <person name="Tarabai H."/>
            <person name="Stefka J."/>
            <person name="Hypsa V."/>
        </authorList>
    </citation>
    <scope>NUCLEOTIDE SEQUENCE [LARGE SCALE GENOMIC DNA]</scope>
    <source>
        <strain evidence="9">98ZLc_SE</strain>
    </source>
</reference>
<feature type="compositionally biased region" description="Basic and acidic residues" evidence="6">
    <location>
        <begin position="769"/>
        <end position="781"/>
    </location>
</feature>
<dbReference type="InterPro" id="IPR018200">
    <property type="entry name" value="USP_CS"/>
</dbReference>
<feature type="compositionally biased region" description="Polar residues" evidence="6">
    <location>
        <begin position="782"/>
        <end position="793"/>
    </location>
</feature>
<evidence type="ECO:0000256" key="4">
    <source>
        <dbReference type="ARBA" id="ARBA00022833"/>
    </source>
</evidence>
<organism evidence="9 10">
    <name type="scientific">Polyplax serrata</name>
    <name type="common">Common mouse louse</name>
    <dbReference type="NCBI Taxonomy" id="468196"/>
    <lineage>
        <taxon>Eukaryota</taxon>
        <taxon>Metazoa</taxon>
        <taxon>Ecdysozoa</taxon>
        <taxon>Arthropoda</taxon>
        <taxon>Hexapoda</taxon>
        <taxon>Insecta</taxon>
        <taxon>Pterygota</taxon>
        <taxon>Neoptera</taxon>
        <taxon>Paraneoptera</taxon>
        <taxon>Psocodea</taxon>
        <taxon>Troctomorpha</taxon>
        <taxon>Phthiraptera</taxon>
        <taxon>Anoplura</taxon>
        <taxon>Polyplacidae</taxon>
        <taxon>Polyplax</taxon>
    </lineage>
</organism>
<dbReference type="EMBL" id="JAWJWF010000045">
    <property type="protein sequence ID" value="KAK6626655.1"/>
    <property type="molecule type" value="Genomic_DNA"/>
</dbReference>
<dbReference type="InterPro" id="IPR038765">
    <property type="entry name" value="Papain-like_cys_pep_sf"/>
</dbReference>
<evidence type="ECO:0000259" key="8">
    <source>
        <dbReference type="PROSITE" id="PS50235"/>
    </source>
</evidence>
<dbReference type="EC" id="3.4.19.12" evidence="2"/>
<keyword evidence="3 5" id="KW-0479">Metal-binding</keyword>
<feature type="compositionally biased region" description="Polar residues" evidence="6">
    <location>
        <begin position="1"/>
        <end position="14"/>
    </location>
</feature>
<evidence type="ECO:0000256" key="5">
    <source>
        <dbReference type="PROSITE-ProRule" id="PRU00175"/>
    </source>
</evidence>
<comment type="catalytic activity">
    <reaction evidence="1">
        <text>Thiol-dependent hydrolysis of ester, thioester, amide, peptide and isopeptide bonds formed by the C-terminal Gly of ubiquitin (a 76-residue protein attached to proteins as an intracellular targeting signal).</text>
        <dbReference type="EC" id="3.4.19.12"/>
    </reaction>
</comment>
<dbReference type="Proteomes" id="UP001359485">
    <property type="component" value="Unassembled WGS sequence"/>
</dbReference>
<comment type="caution">
    <text evidence="9">The sequence shown here is derived from an EMBL/GenBank/DDBJ whole genome shotgun (WGS) entry which is preliminary data.</text>
</comment>
<keyword evidence="4" id="KW-0862">Zinc</keyword>
<accession>A0ABR1ART5</accession>
<evidence type="ECO:0000256" key="3">
    <source>
        <dbReference type="ARBA" id="ARBA00022771"/>
    </source>
</evidence>
<dbReference type="Pfam" id="PF00443">
    <property type="entry name" value="UCH"/>
    <property type="match status" value="1"/>
</dbReference>
<dbReference type="PANTHER" id="PTHR21646">
    <property type="entry name" value="UBIQUITIN CARBOXYL-TERMINAL HYDROLASE"/>
    <property type="match status" value="1"/>
</dbReference>
<evidence type="ECO:0000256" key="1">
    <source>
        <dbReference type="ARBA" id="ARBA00000707"/>
    </source>
</evidence>
<feature type="compositionally biased region" description="Polar residues" evidence="6">
    <location>
        <begin position="747"/>
        <end position="768"/>
    </location>
</feature>
<dbReference type="PROSITE" id="PS50235">
    <property type="entry name" value="USP_3"/>
    <property type="match status" value="1"/>
</dbReference>